<dbReference type="PANTHER" id="PTHR45786:SF71">
    <property type="entry name" value="HELITRON HELICASE-LIKE DOMAIN-CONTAINING PROTEIN"/>
    <property type="match status" value="1"/>
</dbReference>
<dbReference type="STRING" id="4555.A0A368Q0P7"/>
<feature type="domain" description="Helitron helicase-like" evidence="1">
    <location>
        <begin position="298"/>
        <end position="479"/>
    </location>
</feature>
<gene>
    <name evidence="2" type="ORF">SETIT_2G180700v2</name>
</gene>
<accession>A0A368Q0P7</accession>
<dbReference type="AlphaFoldDB" id="A0A368Q0P7"/>
<evidence type="ECO:0000313" key="2">
    <source>
        <dbReference type="EMBL" id="RCV11374.1"/>
    </source>
</evidence>
<evidence type="ECO:0000259" key="1">
    <source>
        <dbReference type="Pfam" id="PF14214"/>
    </source>
</evidence>
<dbReference type="PANTHER" id="PTHR45786">
    <property type="entry name" value="DNA BINDING PROTEIN-LIKE"/>
    <property type="match status" value="1"/>
</dbReference>
<reference evidence="2" key="2">
    <citation type="submission" date="2015-07" db="EMBL/GenBank/DDBJ databases">
        <authorList>
            <person name="Noorani M."/>
        </authorList>
    </citation>
    <scope>NUCLEOTIDE SEQUENCE</scope>
    <source>
        <strain evidence="2">Yugu1</strain>
    </source>
</reference>
<protein>
    <recommendedName>
        <fullName evidence="1">Helitron helicase-like domain-containing protein</fullName>
    </recommendedName>
</protein>
<reference evidence="2" key="1">
    <citation type="journal article" date="2012" name="Nat. Biotechnol.">
        <title>Reference genome sequence of the model plant Setaria.</title>
        <authorList>
            <person name="Bennetzen J.L."/>
            <person name="Schmutz J."/>
            <person name="Wang H."/>
            <person name="Percifield R."/>
            <person name="Hawkins J."/>
            <person name="Pontaroli A.C."/>
            <person name="Estep M."/>
            <person name="Feng L."/>
            <person name="Vaughn J.N."/>
            <person name="Grimwood J."/>
            <person name="Jenkins J."/>
            <person name="Barry K."/>
            <person name="Lindquist E."/>
            <person name="Hellsten U."/>
            <person name="Deshpande S."/>
            <person name="Wang X."/>
            <person name="Wu X."/>
            <person name="Mitros T."/>
            <person name="Triplett J."/>
            <person name="Yang X."/>
            <person name="Ye C.Y."/>
            <person name="Mauro-Herrera M."/>
            <person name="Wang L."/>
            <person name="Li P."/>
            <person name="Sharma M."/>
            <person name="Sharma R."/>
            <person name="Ronald P.C."/>
            <person name="Panaud O."/>
            <person name="Kellogg E.A."/>
            <person name="Brutnell T.P."/>
            <person name="Doust A.N."/>
            <person name="Tuskan G.A."/>
            <person name="Rokhsar D."/>
            <person name="Devos K.M."/>
        </authorList>
    </citation>
    <scope>NUCLEOTIDE SEQUENCE [LARGE SCALE GENOMIC DNA]</scope>
    <source>
        <strain evidence="2">Yugu1</strain>
    </source>
</reference>
<dbReference type="Pfam" id="PF14214">
    <property type="entry name" value="Helitron_like_N"/>
    <property type="match status" value="1"/>
</dbReference>
<sequence>MTHMLKPADNCEHCNAKKFESEPPGFCCRSGKIDLSTHETPPELVRLWSSSDSDARHFRANIRYFNGHFSFTSMYCKLDRVTTDVRNCGIYTFRAHGQIYHNIRSFGKEDGHEPGHLELYFYDDDLSLEHRLRKCREKSAQEDREVIQRLKDILHGINPYSENLRSMGQVDNLEDYHVELNLDQRLDQRTYNVPLTSEVAAVWIEGSEHRGQFDNSVVLQGKDRSIHGIRSYHGCYDALSYSLFFPRGELGWHNCIPKFGVTMAEVNKARAIRKARADGGGDNDAGSAGNKCVSVRDYYCYKFQMRPGIFNPILHGKRLFQQFAIDTYVKIESSRLDYIRNNHDILRADLYQGLVDSWRTGVEDANEVGKRTVLSPTFIGGPRNMRRRYMDAMTLVRKFGKLDIFLTMTCNPNWDEIKNELYPGQSPQDHPDLVSRVFRAKLEELKKMLMEKYILGKVRAFVYVVEFQKRGLPHAHFLLIMQRKYKITCPEQYDLLISAELPNKKKYPDLYRMVMKHMMHGPCGTLNSLCPCTRGCTSCKNRYPRPFCDSTSQGKDSYPIYRRCDDGCKEIIRGHVLDNQWVVHTTHVCCVVSIATSMLRHVVALNP</sequence>
<organism evidence="2">
    <name type="scientific">Setaria italica</name>
    <name type="common">Foxtail millet</name>
    <name type="synonym">Panicum italicum</name>
    <dbReference type="NCBI Taxonomy" id="4555"/>
    <lineage>
        <taxon>Eukaryota</taxon>
        <taxon>Viridiplantae</taxon>
        <taxon>Streptophyta</taxon>
        <taxon>Embryophyta</taxon>
        <taxon>Tracheophyta</taxon>
        <taxon>Spermatophyta</taxon>
        <taxon>Magnoliopsida</taxon>
        <taxon>Liliopsida</taxon>
        <taxon>Poales</taxon>
        <taxon>Poaceae</taxon>
        <taxon>PACMAD clade</taxon>
        <taxon>Panicoideae</taxon>
        <taxon>Panicodae</taxon>
        <taxon>Paniceae</taxon>
        <taxon>Cenchrinae</taxon>
        <taxon>Setaria</taxon>
    </lineage>
</organism>
<dbReference type="InterPro" id="IPR025476">
    <property type="entry name" value="Helitron_helicase-like"/>
</dbReference>
<name>A0A368Q0P7_SETIT</name>
<dbReference type="OrthoDB" id="683332at2759"/>
<proteinExistence type="predicted"/>
<dbReference type="EMBL" id="CM003529">
    <property type="protein sequence ID" value="RCV11374.1"/>
    <property type="molecule type" value="Genomic_DNA"/>
</dbReference>